<dbReference type="AlphaFoldDB" id="A0A4R1YY37"/>
<accession>A0A4R1YY37</accession>
<dbReference type="InterPro" id="IPR012338">
    <property type="entry name" value="Beta-lactam/transpept-like"/>
</dbReference>
<keyword evidence="3" id="KW-0645">Protease</keyword>
<dbReference type="InterPro" id="IPR000667">
    <property type="entry name" value="Peptidase_S13"/>
</dbReference>
<keyword evidence="3" id="KW-0121">Carboxypeptidase</keyword>
<proteinExistence type="inferred from homology"/>
<dbReference type="NCBIfam" id="TIGR00666">
    <property type="entry name" value="PBP4"/>
    <property type="match status" value="1"/>
</dbReference>
<reference evidence="3 4" key="1">
    <citation type="submission" date="2019-03" db="EMBL/GenBank/DDBJ databases">
        <title>Genomic Encyclopedia of Type Strains, Phase IV (KMG-IV): sequencing the most valuable type-strain genomes for metagenomic binning, comparative biology and taxonomic classification.</title>
        <authorList>
            <person name="Goeker M."/>
        </authorList>
    </citation>
    <scope>NUCLEOTIDE SEQUENCE [LARGE SCALE GENOMIC DNA]</scope>
    <source>
        <strain evidence="3 4">DSM 21153</strain>
    </source>
</reference>
<keyword evidence="2" id="KW-0378">Hydrolase</keyword>
<evidence type="ECO:0000313" key="4">
    <source>
        <dbReference type="Proteomes" id="UP000295277"/>
    </source>
</evidence>
<sequence length="496" mass="52173">MTFARTPLSRRWVLAGLMVGAVGPALATPLDRSPRPLARPEAARRAAEAEQIVARAGLGEARVGIALADTATGELLEAISPDLALPPASVAKAVTAIYALDTLGPSHRFATRIFATGPLANGRLAGDLILSGSGDPVLDTDMLGDLVDALRARGLTEVAGRFLYHEGALPQFPAIDPAQPPHVGYNPAISGLNLNFNRVHFEWTRQGGGYGVTLDARARRYAPPVGVARMQIVDRAAPVYTYSSKGGVDEWSVARGALGNGGARWLPVRQPALYCAEVFHTLARGAGIALPRPEPGVPPAGASLLAEHLSAPLPAILQGMMTHSTNVTAEALGLASTLARGGQPAALAESGQAMATWLAARTGTHGPRFVDHSGLGDASRLSAAEMVRVLTAVAPEARLKALMKPVELRDAQGRPRKAAVSIQAKTGTLNFVSSLAGYVTSPGGRELAFAIFTADTARRARLGPQELERPEGGRSWLTRARRLQTDMLDRWATLYA</sequence>
<protein>
    <submittedName>
        <fullName evidence="3">D-alanyl-D-alanine carboxypeptidase/D-alanyl-D-alanine-endopeptidase (Penicillin-binding protein 4)</fullName>
    </submittedName>
</protein>
<dbReference type="PRINTS" id="PR00922">
    <property type="entry name" value="DADACBPTASE3"/>
</dbReference>
<evidence type="ECO:0000313" key="3">
    <source>
        <dbReference type="EMBL" id="TCM86171.1"/>
    </source>
</evidence>
<dbReference type="GO" id="GO:0004185">
    <property type="term" value="F:serine-type carboxypeptidase activity"/>
    <property type="evidence" value="ECO:0007669"/>
    <property type="project" value="InterPro"/>
</dbReference>
<dbReference type="InterPro" id="IPR006311">
    <property type="entry name" value="TAT_signal"/>
</dbReference>
<dbReference type="Proteomes" id="UP000295277">
    <property type="component" value="Unassembled WGS sequence"/>
</dbReference>
<dbReference type="PANTHER" id="PTHR30023">
    <property type="entry name" value="D-ALANYL-D-ALANINE CARBOXYPEPTIDASE"/>
    <property type="match status" value="1"/>
</dbReference>
<dbReference type="Gene3D" id="3.50.80.20">
    <property type="entry name" value="D-Ala-D-Ala carboxypeptidase C, peptidase S13"/>
    <property type="match status" value="1"/>
</dbReference>
<gene>
    <name evidence="3" type="ORF">EV216_105136</name>
</gene>
<dbReference type="RefSeq" id="WP_132693966.1">
    <property type="nucleotide sequence ID" value="NZ_SLVM01000005.1"/>
</dbReference>
<dbReference type="SUPFAM" id="SSF56601">
    <property type="entry name" value="beta-lactamase/transpeptidase-like"/>
    <property type="match status" value="1"/>
</dbReference>
<comment type="similarity">
    <text evidence="1">Belongs to the peptidase S13 family.</text>
</comment>
<dbReference type="GO" id="GO:0006508">
    <property type="term" value="P:proteolysis"/>
    <property type="evidence" value="ECO:0007669"/>
    <property type="project" value="InterPro"/>
</dbReference>
<dbReference type="GO" id="GO:0000270">
    <property type="term" value="P:peptidoglycan metabolic process"/>
    <property type="evidence" value="ECO:0007669"/>
    <property type="project" value="TreeGrafter"/>
</dbReference>
<dbReference type="PROSITE" id="PS51318">
    <property type="entry name" value="TAT"/>
    <property type="match status" value="1"/>
</dbReference>
<evidence type="ECO:0000256" key="2">
    <source>
        <dbReference type="ARBA" id="ARBA00022801"/>
    </source>
</evidence>
<dbReference type="OrthoDB" id="5372081at2"/>
<dbReference type="Gene3D" id="3.40.710.10">
    <property type="entry name" value="DD-peptidase/beta-lactamase superfamily"/>
    <property type="match status" value="2"/>
</dbReference>
<dbReference type="PANTHER" id="PTHR30023:SF0">
    <property type="entry name" value="PENICILLIN-SENSITIVE CARBOXYPEPTIDASE A"/>
    <property type="match status" value="1"/>
</dbReference>
<comment type="caution">
    <text evidence="3">The sequence shown here is derived from an EMBL/GenBank/DDBJ whole genome shotgun (WGS) entry which is preliminary data.</text>
</comment>
<keyword evidence="4" id="KW-1185">Reference proteome</keyword>
<organism evidence="3 4">
    <name type="scientific">Rhodovulum steppense</name>
    <dbReference type="NCBI Taxonomy" id="540251"/>
    <lineage>
        <taxon>Bacteria</taxon>
        <taxon>Pseudomonadati</taxon>
        <taxon>Pseudomonadota</taxon>
        <taxon>Alphaproteobacteria</taxon>
        <taxon>Rhodobacterales</taxon>
        <taxon>Paracoccaceae</taxon>
        <taxon>Rhodovulum</taxon>
    </lineage>
</organism>
<evidence type="ECO:0000256" key="1">
    <source>
        <dbReference type="ARBA" id="ARBA00006096"/>
    </source>
</evidence>
<name>A0A4R1YY37_9RHOB</name>
<dbReference type="EMBL" id="SLVM01000005">
    <property type="protein sequence ID" value="TCM86171.1"/>
    <property type="molecule type" value="Genomic_DNA"/>
</dbReference>
<dbReference type="Pfam" id="PF02113">
    <property type="entry name" value="Peptidase_S13"/>
    <property type="match status" value="1"/>
</dbReference>